<dbReference type="EC" id="6.2.-.-" evidence="8"/>
<evidence type="ECO:0000256" key="5">
    <source>
        <dbReference type="ARBA" id="ARBA00022771"/>
    </source>
</evidence>
<dbReference type="Pfam" id="PF17788">
    <property type="entry name" value="HypF_C"/>
    <property type="match status" value="1"/>
</dbReference>
<keyword evidence="9" id="KW-0378">Hydrolase</keyword>
<evidence type="ECO:0000256" key="3">
    <source>
        <dbReference type="ARBA" id="ARBA00022598"/>
    </source>
</evidence>
<reference evidence="12" key="1">
    <citation type="submission" date="2020-09" db="EMBL/GenBank/DDBJ databases">
        <title>Desulfogranum mesoprofundum gen. nov., sp. nov., a novel mesophilic, sulfate-reducing chemolithoautotroph isolated from a deep-sea hydrothermal vent chimney in the Suiyo Seamount.</title>
        <authorList>
            <person name="Hashimoto Y."/>
            <person name="Nakagawa S."/>
        </authorList>
    </citation>
    <scope>NUCLEOTIDE SEQUENCE</scope>
    <source>
        <strain evidence="12">KT2</strain>
    </source>
</reference>
<name>A0A8D5JQZ1_9BACT</name>
<keyword evidence="6" id="KW-0862">Zinc</keyword>
<dbReference type="PIRSF" id="PIRSF006256">
    <property type="entry name" value="CMPcnvr_hdrg_mat"/>
    <property type="match status" value="1"/>
</dbReference>
<evidence type="ECO:0000256" key="6">
    <source>
        <dbReference type="ARBA" id="ARBA00022833"/>
    </source>
</evidence>
<evidence type="ECO:0000256" key="9">
    <source>
        <dbReference type="PROSITE-ProRule" id="PRU00520"/>
    </source>
</evidence>
<dbReference type="InterPro" id="IPR055128">
    <property type="entry name" value="HypF_C_2"/>
</dbReference>
<evidence type="ECO:0000313" key="13">
    <source>
        <dbReference type="Proteomes" id="UP000826725"/>
    </source>
</evidence>
<comment type="similarity">
    <text evidence="2 8">Belongs to the carbamoyltransferase HypF family.</text>
</comment>
<feature type="domain" description="Acylphosphatase-like" evidence="10">
    <location>
        <begin position="12"/>
        <end position="99"/>
    </location>
</feature>
<dbReference type="NCBIfam" id="TIGR00143">
    <property type="entry name" value="hypF"/>
    <property type="match status" value="1"/>
</dbReference>
<dbReference type="PROSITE" id="PS51163">
    <property type="entry name" value="YRDC"/>
    <property type="match status" value="1"/>
</dbReference>
<dbReference type="InterPro" id="IPR051060">
    <property type="entry name" value="Carbamoyltrans_HypF-like"/>
</dbReference>
<gene>
    <name evidence="12" type="primary">hypF</name>
    <name evidence="12" type="ORF">DGMP_36530</name>
</gene>
<keyword evidence="3" id="KW-0436">Ligase</keyword>
<dbReference type="PANTHER" id="PTHR42959:SF1">
    <property type="entry name" value="CARBAMOYLTRANSFERASE HYPF"/>
    <property type="match status" value="1"/>
</dbReference>
<dbReference type="InterPro" id="IPR001792">
    <property type="entry name" value="Acylphosphatase-like_dom"/>
</dbReference>
<evidence type="ECO:0000256" key="8">
    <source>
        <dbReference type="PIRNR" id="PIRNR006256"/>
    </source>
</evidence>
<organism evidence="12 13">
    <name type="scientific">Desulfomarina profundi</name>
    <dbReference type="NCBI Taxonomy" id="2772557"/>
    <lineage>
        <taxon>Bacteria</taxon>
        <taxon>Pseudomonadati</taxon>
        <taxon>Thermodesulfobacteriota</taxon>
        <taxon>Desulfobulbia</taxon>
        <taxon>Desulfobulbales</taxon>
        <taxon>Desulfobulbaceae</taxon>
        <taxon>Desulfomarina</taxon>
    </lineage>
</organism>
<dbReference type="InterPro" id="IPR004421">
    <property type="entry name" value="Carbamoyltransferase_HypF"/>
</dbReference>
<dbReference type="PANTHER" id="PTHR42959">
    <property type="entry name" value="CARBAMOYLTRANSFERASE"/>
    <property type="match status" value="1"/>
</dbReference>
<evidence type="ECO:0000313" key="12">
    <source>
        <dbReference type="EMBL" id="BCL62960.1"/>
    </source>
</evidence>
<comment type="catalytic activity">
    <reaction evidence="9">
        <text>an acyl phosphate + H2O = a carboxylate + phosphate + H(+)</text>
        <dbReference type="Rhea" id="RHEA:14965"/>
        <dbReference type="ChEBI" id="CHEBI:15377"/>
        <dbReference type="ChEBI" id="CHEBI:15378"/>
        <dbReference type="ChEBI" id="CHEBI:29067"/>
        <dbReference type="ChEBI" id="CHEBI:43474"/>
        <dbReference type="ChEBI" id="CHEBI:59918"/>
        <dbReference type="EC" id="3.6.1.7"/>
    </reaction>
</comment>
<keyword evidence="4" id="KW-0479">Metal-binding</keyword>
<comment type="catalytic activity">
    <reaction evidence="7">
        <text>C-terminal L-cysteinyl-[HypE protein] + carbamoyl phosphate + ATP + H2O = C-terminal S-carboxamide-L-cysteinyl-[HypE protein] + AMP + phosphate + diphosphate + H(+)</text>
        <dbReference type="Rhea" id="RHEA:55636"/>
        <dbReference type="Rhea" id="RHEA-COMP:14247"/>
        <dbReference type="Rhea" id="RHEA-COMP:14392"/>
        <dbReference type="ChEBI" id="CHEBI:15377"/>
        <dbReference type="ChEBI" id="CHEBI:15378"/>
        <dbReference type="ChEBI" id="CHEBI:30616"/>
        <dbReference type="ChEBI" id="CHEBI:33019"/>
        <dbReference type="ChEBI" id="CHEBI:43474"/>
        <dbReference type="ChEBI" id="CHEBI:58228"/>
        <dbReference type="ChEBI" id="CHEBI:76913"/>
        <dbReference type="ChEBI" id="CHEBI:139126"/>
        <dbReference type="ChEBI" id="CHEBI:456215"/>
    </reaction>
</comment>
<dbReference type="RefSeq" id="WP_228855263.1">
    <property type="nucleotide sequence ID" value="NZ_AP024086.1"/>
</dbReference>
<dbReference type="FunFam" id="3.30.420.40:FF:000124">
    <property type="entry name" value="Carbamoyltransferase HypF"/>
    <property type="match status" value="1"/>
</dbReference>
<dbReference type="KEGG" id="dbk:DGMP_36530"/>
<accession>A0A8D5JQZ1</accession>
<dbReference type="InterPro" id="IPR011125">
    <property type="entry name" value="Znf_HypF"/>
</dbReference>
<dbReference type="GO" id="GO:0008270">
    <property type="term" value="F:zinc ion binding"/>
    <property type="evidence" value="ECO:0007669"/>
    <property type="project" value="UniProtKB-KW"/>
</dbReference>
<dbReference type="GO" id="GO:0051604">
    <property type="term" value="P:protein maturation"/>
    <property type="evidence" value="ECO:0007669"/>
    <property type="project" value="TreeGrafter"/>
</dbReference>
<evidence type="ECO:0000256" key="7">
    <source>
        <dbReference type="ARBA" id="ARBA00048220"/>
    </source>
</evidence>
<dbReference type="PROSITE" id="PS51160">
    <property type="entry name" value="ACYLPHOSPHATASE_3"/>
    <property type="match status" value="1"/>
</dbReference>
<dbReference type="Proteomes" id="UP000826725">
    <property type="component" value="Chromosome"/>
</dbReference>
<feature type="domain" description="YrdC-like" evidence="11">
    <location>
        <begin position="209"/>
        <end position="396"/>
    </location>
</feature>
<feature type="active site" evidence="9">
    <location>
        <position position="27"/>
    </location>
</feature>
<evidence type="ECO:0000259" key="11">
    <source>
        <dbReference type="PROSITE" id="PS51163"/>
    </source>
</evidence>
<protein>
    <recommendedName>
        <fullName evidence="8">Carbamoyltransferase</fullName>
        <ecNumber evidence="8">6.2.-.-</ecNumber>
    </recommendedName>
</protein>
<evidence type="ECO:0000256" key="1">
    <source>
        <dbReference type="ARBA" id="ARBA00004711"/>
    </source>
</evidence>
<dbReference type="EMBL" id="AP024086">
    <property type="protein sequence ID" value="BCL62960.1"/>
    <property type="molecule type" value="Genomic_DNA"/>
</dbReference>
<dbReference type="Pfam" id="PF01300">
    <property type="entry name" value="Sua5_yciO_yrdC"/>
    <property type="match status" value="1"/>
</dbReference>
<dbReference type="GO" id="GO:0016743">
    <property type="term" value="F:carboxyl- or carbamoyltransferase activity"/>
    <property type="evidence" value="ECO:0007669"/>
    <property type="project" value="InterPro"/>
</dbReference>
<dbReference type="Pfam" id="PF00708">
    <property type="entry name" value="Acylphosphatase"/>
    <property type="match status" value="1"/>
</dbReference>
<comment type="pathway">
    <text evidence="1">Protein modification; [NiFe] hydrogenase maturation.</text>
</comment>
<dbReference type="GO" id="GO:0003998">
    <property type="term" value="F:acylphosphatase activity"/>
    <property type="evidence" value="ECO:0007669"/>
    <property type="project" value="UniProtKB-EC"/>
</dbReference>
<dbReference type="GO" id="GO:0016874">
    <property type="term" value="F:ligase activity"/>
    <property type="evidence" value="ECO:0007669"/>
    <property type="project" value="UniProtKB-KW"/>
</dbReference>
<dbReference type="PROSITE" id="PS00150">
    <property type="entry name" value="ACYLPHOSPHATASE_1"/>
    <property type="match status" value="1"/>
</dbReference>
<evidence type="ECO:0000259" key="10">
    <source>
        <dbReference type="PROSITE" id="PS51160"/>
    </source>
</evidence>
<proteinExistence type="inferred from homology"/>
<feature type="active site" evidence="9">
    <location>
        <position position="45"/>
    </location>
</feature>
<dbReference type="Pfam" id="PF22521">
    <property type="entry name" value="HypF_C_2"/>
    <property type="match status" value="1"/>
</dbReference>
<evidence type="ECO:0000256" key="4">
    <source>
        <dbReference type="ARBA" id="ARBA00022723"/>
    </source>
</evidence>
<dbReference type="Pfam" id="PF07503">
    <property type="entry name" value="zf-HYPF"/>
    <property type="match status" value="2"/>
</dbReference>
<keyword evidence="5" id="KW-0863">Zinc-finger</keyword>
<dbReference type="InterPro" id="IPR041440">
    <property type="entry name" value="HypF_C"/>
</dbReference>
<evidence type="ECO:0000256" key="2">
    <source>
        <dbReference type="ARBA" id="ARBA00008097"/>
    </source>
</evidence>
<dbReference type="GO" id="GO:0003725">
    <property type="term" value="F:double-stranded RNA binding"/>
    <property type="evidence" value="ECO:0007669"/>
    <property type="project" value="InterPro"/>
</dbReference>
<dbReference type="InterPro" id="IPR006070">
    <property type="entry name" value="Sua5-like_dom"/>
</dbReference>
<keyword evidence="13" id="KW-1185">Reference proteome</keyword>
<sequence>MSNSSTRHKQKGVEILVRGTVQGVGFRPFVYNLATRLSLTGTVSNTERGVTINIIGEDADIKEFLHTLSHNPPPLSTITDISEQPCSPDPIPGTFTITTSLSGGEATTSIPPDVALCRDCLAELNDSRDRRHNYPFINCTNCGPRFSIIETIPYDRPKTSMKSFPMCTPCKNEYHDPADRRFHAQPNACHSCGPGISWHDRDGNSIATDNILNTAARALAADRVVALRGLGGFHLVVNGYSTRAVDILRQRKKRPDKPLAIMVSDIRVLSDFCYCSESEKKLLLSPAHPVVLLRKKNNGKLAENLAPGIGEIGVMLPYTPLHHLLFNAESCPPVLVMTSGNESGTPICTANRDALHRLSSIADYFLLHNRDIVTRVDDSVAKIIGGRQMIFRRARGYVPEPLHIPWQLPKILACGGGLKSTFCLGRNHTCYLSQHIGDLHNLESYEFFLESIDHFKRLFQLEPEAVACDLHPDYMSSLHAEKLKLPLYRIQHHHAHAVAVMGEHGLSSPVLAIVMDGTGYGPDGTIWGGEILQVELTSYRRLGHLGRLHLPGGDRAATEPWRMGLSALFNTYGEKGLTCENLPAPLKHINDASLETLRTMMCKNINSPLTSSCGRLFDAIASILGITQYISYEGQAAMELEALAEKALTSPIKKLFPPNMHNFISPFLYEKEGKWEICSTEFVKMLITGLAGGKSRADLALQFHLELVKALAGLTRILSSKTGIRQVVLAGGCMQNSLLFEGLSSALHSSGLETYTGEKLPVNDGAISFGQIITGGLQHVSSHTHEGHQG</sequence>
<dbReference type="AlphaFoldDB" id="A0A8D5JQZ1"/>
<dbReference type="InterPro" id="IPR017968">
    <property type="entry name" value="Acylphosphatase_CS"/>
</dbReference>